<keyword evidence="1" id="KW-1133">Transmembrane helix</keyword>
<proteinExistence type="predicted"/>
<feature type="transmembrane region" description="Helical" evidence="1">
    <location>
        <begin position="12"/>
        <end position="32"/>
    </location>
</feature>
<evidence type="ECO:0000313" key="3">
    <source>
        <dbReference type="Proteomes" id="UP000319619"/>
    </source>
</evidence>
<evidence type="ECO:0008006" key="4">
    <source>
        <dbReference type="Google" id="ProtNLM"/>
    </source>
</evidence>
<name>A0A532UU90_UNCL8</name>
<evidence type="ECO:0000313" key="2">
    <source>
        <dbReference type="EMBL" id="TKJ38510.1"/>
    </source>
</evidence>
<dbReference type="EMBL" id="NJBN01000009">
    <property type="protein sequence ID" value="TKJ38510.1"/>
    <property type="molecule type" value="Genomic_DNA"/>
</dbReference>
<organism evidence="2 3">
    <name type="scientific">candidate division LCP-89 bacterium B3_LCP</name>
    <dbReference type="NCBI Taxonomy" id="2012998"/>
    <lineage>
        <taxon>Bacteria</taxon>
        <taxon>Pseudomonadati</taxon>
        <taxon>Bacteria division LCP-89</taxon>
    </lineage>
</organism>
<dbReference type="AlphaFoldDB" id="A0A532UU90"/>
<accession>A0A532UU90</accession>
<dbReference type="InterPro" id="IPR036280">
    <property type="entry name" value="Multihaem_cyt_sf"/>
</dbReference>
<comment type="caution">
    <text evidence="2">The sequence shown here is derived from an EMBL/GenBank/DDBJ whole genome shotgun (WGS) entry which is preliminary data.</text>
</comment>
<keyword evidence="1" id="KW-0472">Membrane</keyword>
<dbReference type="SUPFAM" id="SSF48695">
    <property type="entry name" value="Multiheme cytochromes"/>
    <property type="match status" value="1"/>
</dbReference>
<keyword evidence="1" id="KW-0812">Transmembrane</keyword>
<protein>
    <recommendedName>
        <fullName evidence="4">Cytochrome C</fullName>
    </recommendedName>
</protein>
<gene>
    <name evidence="2" type="ORF">CEE37_12135</name>
</gene>
<reference evidence="2 3" key="1">
    <citation type="submission" date="2017-06" db="EMBL/GenBank/DDBJ databases">
        <title>Novel microbial phyla capable of carbon fixation and sulfur reduction in deep-sea sediments.</title>
        <authorList>
            <person name="Huang J."/>
            <person name="Baker B."/>
            <person name="Wang Y."/>
        </authorList>
    </citation>
    <scope>NUCLEOTIDE SEQUENCE [LARGE SCALE GENOMIC DNA]</scope>
    <source>
        <strain evidence="2">B3_LCP</strain>
    </source>
</reference>
<sequence>MNLQEILGKNASIAAVVIIVLLILLPLVWSIVSSVSTEGDQSSQLFLERPDPKYKNCIKDTEYMRYHHWELLRGIREEVVRYGKREDINFNKCRECHTSRERFCNKCHDATSLTPDCFDCHYYP</sequence>
<dbReference type="Proteomes" id="UP000319619">
    <property type="component" value="Unassembled WGS sequence"/>
</dbReference>
<evidence type="ECO:0000256" key="1">
    <source>
        <dbReference type="SAM" id="Phobius"/>
    </source>
</evidence>